<evidence type="ECO:0000259" key="1">
    <source>
        <dbReference type="Pfam" id="PF08308"/>
    </source>
</evidence>
<accession>X1QYA9</accession>
<feature type="non-terminal residue" evidence="2">
    <location>
        <position position="128"/>
    </location>
</feature>
<dbReference type="InterPro" id="IPR013229">
    <property type="entry name" value="PEGA"/>
</dbReference>
<sequence length="128" mass="14271">TFTLINYPTTRGNLYITSSPTGASVSIHRGTAYLGTHTTPISYTNMISTQYKLIASKSGYESQTKYANVYAGQTTNVHFTLVPIELPPAEFHFEYLSKTEQAKPGEHVEAKVRIWNDSAFAIEVQSYI</sequence>
<dbReference type="AlphaFoldDB" id="X1QYA9"/>
<organism evidence="2">
    <name type="scientific">marine sediment metagenome</name>
    <dbReference type="NCBI Taxonomy" id="412755"/>
    <lineage>
        <taxon>unclassified sequences</taxon>
        <taxon>metagenomes</taxon>
        <taxon>ecological metagenomes</taxon>
    </lineage>
</organism>
<dbReference type="Pfam" id="PF08308">
    <property type="entry name" value="PEGA"/>
    <property type="match status" value="1"/>
</dbReference>
<evidence type="ECO:0000313" key="2">
    <source>
        <dbReference type="EMBL" id="GAI48284.1"/>
    </source>
</evidence>
<feature type="domain" description="PEGA" evidence="1">
    <location>
        <begin position="12"/>
        <end position="83"/>
    </location>
</feature>
<dbReference type="EMBL" id="BARV01042487">
    <property type="protein sequence ID" value="GAI48284.1"/>
    <property type="molecule type" value="Genomic_DNA"/>
</dbReference>
<gene>
    <name evidence="2" type="ORF">S06H3_63872</name>
</gene>
<feature type="non-terminal residue" evidence="2">
    <location>
        <position position="1"/>
    </location>
</feature>
<comment type="caution">
    <text evidence="2">The sequence shown here is derived from an EMBL/GenBank/DDBJ whole genome shotgun (WGS) entry which is preliminary data.</text>
</comment>
<reference evidence="2" key="1">
    <citation type="journal article" date="2014" name="Front. Microbiol.">
        <title>High frequency of phylogenetically diverse reductive dehalogenase-homologous genes in deep subseafloor sedimentary metagenomes.</title>
        <authorList>
            <person name="Kawai M."/>
            <person name="Futagami T."/>
            <person name="Toyoda A."/>
            <person name="Takaki Y."/>
            <person name="Nishi S."/>
            <person name="Hori S."/>
            <person name="Arai W."/>
            <person name="Tsubouchi T."/>
            <person name="Morono Y."/>
            <person name="Uchiyama I."/>
            <person name="Ito T."/>
            <person name="Fujiyama A."/>
            <person name="Inagaki F."/>
            <person name="Takami H."/>
        </authorList>
    </citation>
    <scope>NUCLEOTIDE SEQUENCE</scope>
    <source>
        <strain evidence="2">Expedition CK06-06</strain>
    </source>
</reference>
<name>X1QYA9_9ZZZZ</name>
<proteinExistence type="predicted"/>
<protein>
    <recommendedName>
        <fullName evidence="1">PEGA domain-containing protein</fullName>
    </recommendedName>
</protein>
<dbReference type="Gene3D" id="2.60.40.1120">
    <property type="entry name" value="Carboxypeptidase-like, regulatory domain"/>
    <property type="match status" value="1"/>
</dbReference>